<protein>
    <submittedName>
        <fullName evidence="3">Uncharacterized protein</fullName>
    </submittedName>
</protein>
<dbReference type="EMBL" id="BARW01007994">
    <property type="protein sequence ID" value="GAI78992.1"/>
    <property type="molecule type" value="Genomic_DNA"/>
</dbReference>
<accession>X1RE62</accession>
<gene>
    <name evidence="3" type="ORF">S12H4_16517</name>
</gene>
<dbReference type="AlphaFoldDB" id="X1RE62"/>
<feature type="coiled-coil region" evidence="1">
    <location>
        <begin position="95"/>
        <end position="143"/>
    </location>
</feature>
<comment type="caution">
    <text evidence="3">The sequence shown here is derived from an EMBL/GenBank/DDBJ whole genome shotgun (WGS) entry which is preliminary data.</text>
</comment>
<organism evidence="3">
    <name type="scientific">marine sediment metagenome</name>
    <dbReference type="NCBI Taxonomy" id="412755"/>
    <lineage>
        <taxon>unclassified sequences</taxon>
        <taxon>metagenomes</taxon>
        <taxon>ecological metagenomes</taxon>
    </lineage>
</organism>
<evidence type="ECO:0000256" key="1">
    <source>
        <dbReference type="SAM" id="Coils"/>
    </source>
</evidence>
<feature type="compositionally biased region" description="Basic residues" evidence="2">
    <location>
        <begin position="214"/>
        <end position="256"/>
    </location>
</feature>
<name>X1RE62_9ZZZZ</name>
<reference evidence="3" key="1">
    <citation type="journal article" date="2014" name="Front. Microbiol.">
        <title>High frequency of phylogenetically diverse reductive dehalogenase-homologous genes in deep subseafloor sedimentary metagenomes.</title>
        <authorList>
            <person name="Kawai M."/>
            <person name="Futagami T."/>
            <person name="Toyoda A."/>
            <person name="Takaki Y."/>
            <person name="Nishi S."/>
            <person name="Hori S."/>
            <person name="Arai W."/>
            <person name="Tsubouchi T."/>
            <person name="Morono Y."/>
            <person name="Uchiyama I."/>
            <person name="Ito T."/>
            <person name="Fujiyama A."/>
            <person name="Inagaki F."/>
            <person name="Takami H."/>
        </authorList>
    </citation>
    <scope>NUCLEOTIDE SEQUENCE</scope>
    <source>
        <strain evidence="3">Expedition CK06-06</strain>
    </source>
</reference>
<sequence length="256" mass="30881">MSTLKKSKQKSKQSKRFSKINEPPPSFNLEKAMKRYPPPRSVAHYDTDDDDDNVGFDAARIVHSANNQRDEDTGDEEGDSTTVSRYSVTNIKSVIKKIRTRMLELRITRENAKRNNDNYRVELNEINQEILKLEKMYQNHHRIQKSYNLQDRANYLNKILSHGTLFENIEKRIRDVTKLYQDGNYKAAFYYATWIFNMLGTWGSDDLRSYKGGRGFRKHKRKSKKVRRRRHRLRTRRRRRRRRSQQKKRKTRRKRN</sequence>
<feature type="compositionally biased region" description="Basic residues" evidence="2">
    <location>
        <begin position="1"/>
        <end position="18"/>
    </location>
</feature>
<proteinExistence type="predicted"/>
<feature type="region of interest" description="Disordered" evidence="2">
    <location>
        <begin position="211"/>
        <end position="256"/>
    </location>
</feature>
<evidence type="ECO:0000256" key="2">
    <source>
        <dbReference type="SAM" id="MobiDB-lite"/>
    </source>
</evidence>
<feature type="region of interest" description="Disordered" evidence="2">
    <location>
        <begin position="63"/>
        <end position="82"/>
    </location>
</feature>
<evidence type="ECO:0000313" key="3">
    <source>
        <dbReference type="EMBL" id="GAI78992.1"/>
    </source>
</evidence>
<feature type="region of interest" description="Disordered" evidence="2">
    <location>
        <begin position="1"/>
        <end position="54"/>
    </location>
</feature>
<keyword evidence="1" id="KW-0175">Coiled coil</keyword>